<dbReference type="EMBL" id="JBHSSW010000001">
    <property type="protein sequence ID" value="MFC6196497.1"/>
    <property type="molecule type" value="Genomic_DNA"/>
</dbReference>
<keyword evidence="1" id="KW-0472">Membrane</keyword>
<keyword evidence="1" id="KW-1133">Transmembrane helix</keyword>
<protein>
    <submittedName>
        <fullName evidence="2">Uncharacterized protein</fullName>
    </submittedName>
</protein>
<sequence>MILRRLATSIRKQDWFAVVIETLIVVMGVYLGIQLGNWNEARHLNVQKAAAIDRLQDEVEEVVGFVASFTENFEQRNQERVLALRCLDGGSCDELDSVTFEFALRSVTVAPSVTPTRTVYDELISTGLFAELGDAQMRAAVASYYSQINYMAGQTDYVREFLLRRPEITSFEGVSSVFDEAAPRQRRIVFDTETLVRNPDFLEHVLFGHQSQLALTEWWSGTLESAERMCAEVARVSGRPCEPSFVGKVESP</sequence>
<accession>A0ABW1S4A4</accession>
<name>A0ABW1S4A4_9PROT</name>
<keyword evidence="3" id="KW-1185">Reference proteome</keyword>
<keyword evidence="1" id="KW-0812">Transmembrane</keyword>
<proteinExistence type="predicted"/>
<organism evidence="2 3">
    <name type="scientific">Ponticaulis profundi</name>
    <dbReference type="NCBI Taxonomy" id="2665222"/>
    <lineage>
        <taxon>Bacteria</taxon>
        <taxon>Pseudomonadati</taxon>
        <taxon>Pseudomonadota</taxon>
        <taxon>Alphaproteobacteria</taxon>
        <taxon>Hyphomonadales</taxon>
        <taxon>Hyphomonadaceae</taxon>
        <taxon>Ponticaulis</taxon>
    </lineage>
</organism>
<comment type="caution">
    <text evidence="2">The sequence shown here is derived from an EMBL/GenBank/DDBJ whole genome shotgun (WGS) entry which is preliminary data.</text>
</comment>
<evidence type="ECO:0000256" key="1">
    <source>
        <dbReference type="SAM" id="Phobius"/>
    </source>
</evidence>
<evidence type="ECO:0000313" key="2">
    <source>
        <dbReference type="EMBL" id="MFC6196497.1"/>
    </source>
</evidence>
<gene>
    <name evidence="2" type="ORF">ACFQDM_00320</name>
</gene>
<dbReference type="Proteomes" id="UP001596303">
    <property type="component" value="Unassembled WGS sequence"/>
</dbReference>
<evidence type="ECO:0000313" key="3">
    <source>
        <dbReference type="Proteomes" id="UP001596303"/>
    </source>
</evidence>
<feature type="transmembrane region" description="Helical" evidence="1">
    <location>
        <begin position="15"/>
        <end position="33"/>
    </location>
</feature>
<reference evidence="3" key="1">
    <citation type="journal article" date="2019" name="Int. J. Syst. Evol. Microbiol.">
        <title>The Global Catalogue of Microorganisms (GCM) 10K type strain sequencing project: providing services to taxonomists for standard genome sequencing and annotation.</title>
        <authorList>
            <consortium name="The Broad Institute Genomics Platform"/>
            <consortium name="The Broad Institute Genome Sequencing Center for Infectious Disease"/>
            <person name="Wu L."/>
            <person name="Ma J."/>
        </authorList>
    </citation>
    <scope>NUCLEOTIDE SEQUENCE [LARGE SCALE GENOMIC DNA]</scope>
    <source>
        <strain evidence="3">CGMCC-1.15741</strain>
    </source>
</reference>